<comment type="cofactor">
    <cofactor evidence="1">
        <name>(R)-lipoate</name>
        <dbReference type="ChEBI" id="CHEBI:83088"/>
    </cofactor>
</comment>
<dbReference type="EC" id="2.3.1.12" evidence="4"/>
<dbReference type="InterPro" id="IPR029058">
    <property type="entry name" value="AB_hydrolase_fold"/>
</dbReference>
<dbReference type="InterPro" id="IPR000073">
    <property type="entry name" value="AB_hydrolase_1"/>
</dbReference>
<evidence type="ECO:0000259" key="3">
    <source>
        <dbReference type="PROSITE" id="PS50968"/>
    </source>
</evidence>
<dbReference type="GO" id="GO:0004742">
    <property type="term" value="F:dihydrolipoyllysine-residue acetyltransferase activity"/>
    <property type="evidence" value="ECO:0007669"/>
    <property type="project" value="UniProtKB-EC"/>
</dbReference>
<dbReference type="PRINTS" id="PR00111">
    <property type="entry name" value="ABHYDROLASE"/>
</dbReference>
<dbReference type="PANTHER" id="PTHR46438">
    <property type="entry name" value="ALPHA/BETA-HYDROLASES SUPERFAMILY PROTEIN"/>
    <property type="match status" value="1"/>
</dbReference>
<keyword evidence="4" id="KW-0808">Transferase</keyword>
<dbReference type="SUPFAM" id="SSF51230">
    <property type="entry name" value="Single hybrid motif"/>
    <property type="match status" value="1"/>
</dbReference>
<keyword evidence="2" id="KW-0450">Lipoyl</keyword>
<dbReference type="PROSITE" id="PS50968">
    <property type="entry name" value="BIOTINYL_LIPOYL"/>
    <property type="match status" value="1"/>
</dbReference>
<dbReference type="Gene3D" id="2.40.50.100">
    <property type="match status" value="1"/>
</dbReference>
<dbReference type="Pfam" id="PF00561">
    <property type="entry name" value="Abhydrolase_1"/>
    <property type="match status" value="1"/>
</dbReference>
<reference evidence="4 5" key="1">
    <citation type="journal article" date="2013" name="ISME J.">
        <title>Comparative genomics of pathogenic lineages of Vibrio nigripulchritudo identifies virulence-associated traits.</title>
        <authorList>
            <person name="Goudenege D."/>
            <person name="Labreuche Y."/>
            <person name="Krin E."/>
            <person name="Ansquer D."/>
            <person name="Mangenot S."/>
            <person name="Calteau A."/>
            <person name="Medigue C."/>
            <person name="Mazel D."/>
            <person name="Polz M.F."/>
            <person name="Le Roux F."/>
        </authorList>
    </citation>
    <scope>NUCLEOTIDE SEQUENCE [LARGE SCALE GENOMIC DNA]</scope>
    <source>
        <strain evidence="4 5">SOn1</strain>
    </source>
</reference>
<sequence length="373" mass="40734">MSSENTAIIPIVMPKWGLSMTEGTLNEWLVEVGDTIEVGQAIMDVETDKIASMVEAPDAGLLRRKVAEEGELYDVKALLGVLADDSVSEEEIDAYIEQFESAVGGEEEEVEEALRSQYIELSTGTIRFVHRDGEGTPLLFIHGFGGDLDNWLFNLEASGNPVYALDLPGHGQSTKALDGDPIECLSQTISEFVSAQNISQCHLVGHSMGGLLAAKFAIENPSLAASLTLLSPAGLTSKINEDYLVKFSEADSRKAMKTTVSMLFADQSLVNRSMVDDLLKYKRLDDVEEALHTLRKAMSDKGQQTINLVEQLQNLVLPVTVIWGQQDQIVPLTPEVGDLSLGTHIRVELLPDVGHMPQMEAVDKVNEVLKQLS</sequence>
<evidence type="ECO:0000313" key="4">
    <source>
        <dbReference type="EMBL" id="CCO48453.1"/>
    </source>
</evidence>
<organism evidence="4 5">
    <name type="scientific">Vibrio nigripulchritudo SOn1</name>
    <dbReference type="NCBI Taxonomy" id="1238450"/>
    <lineage>
        <taxon>Bacteria</taxon>
        <taxon>Pseudomonadati</taxon>
        <taxon>Pseudomonadota</taxon>
        <taxon>Gammaproteobacteria</taxon>
        <taxon>Vibrionales</taxon>
        <taxon>Vibrionaceae</taxon>
        <taxon>Vibrio</taxon>
    </lineage>
</organism>
<proteinExistence type="predicted"/>
<dbReference type="NCBIfam" id="NF011457">
    <property type="entry name" value="PRK14875.1"/>
    <property type="match status" value="1"/>
</dbReference>
<dbReference type="InterPro" id="IPR000089">
    <property type="entry name" value="Biotin_lipoyl"/>
</dbReference>
<dbReference type="InterPro" id="IPR003016">
    <property type="entry name" value="2-oxoA_DH_lipoyl-BS"/>
</dbReference>
<dbReference type="SUPFAM" id="SSF53474">
    <property type="entry name" value="alpha/beta-Hydrolases"/>
    <property type="match status" value="1"/>
</dbReference>
<gene>
    <name evidence="4" type="primary">acoC</name>
    <name evidence="4" type="ORF">VIBNISOn1_550005</name>
</gene>
<protein>
    <submittedName>
        <fullName evidence="4">Dihydrolipoyllysine-residue acetyltransferase component of acetoin cleaving system</fullName>
        <ecNumber evidence="4">2.3.1.12</ecNumber>
    </submittedName>
</protein>
<dbReference type="RefSeq" id="WP_022612934.1">
    <property type="nucleotide sequence ID" value="NZ_LK391965.1"/>
</dbReference>
<dbReference type="Gene3D" id="3.40.50.1820">
    <property type="entry name" value="alpha/beta hydrolase"/>
    <property type="match status" value="1"/>
</dbReference>
<evidence type="ECO:0000256" key="1">
    <source>
        <dbReference type="ARBA" id="ARBA00001938"/>
    </source>
</evidence>
<accession>A0AAV2VVQ7</accession>
<evidence type="ECO:0000256" key="2">
    <source>
        <dbReference type="ARBA" id="ARBA00022823"/>
    </source>
</evidence>
<dbReference type="PANTHER" id="PTHR46438:SF11">
    <property type="entry name" value="LIPASE-RELATED"/>
    <property type="match status" value="1"/>
</dbReference>
<dbReference type="Pfam" id="PF00364">
    <property type="entry name" value="Biotin_lipoyl"/>
    <property type="match status" value="1"/>
</dbReference>
<dbReference type="AlphaFoldDB" id="A0AAV2VVQ7"/>
<dbReference type="EMBL" id="CAOF01000148">
    <property type="protein sequence ID" value="CCO48453.1"/>
    <property type="molecule type" value="Genomic_DNA"/>
</dbReference>
<comment type="caution">
    <text evidence="4">The sequence shown here is derived from an EMBL/GenBank/DDBJ whole genome shotgun (WGS) entry which is preliminary data.</text>
</comment>
<dbReference type="PROSITE" id="PS00189">
    <property type="entry name" value="LIPOYL"/>
    <property type="match status" value="1"/>
</dbReference>
<dbReference type="InterPro" id="IPR011053">
    <property type="entry name" value="Single_hybrid_motif"/>
</dbReference>
<dbReference type="Proteomes" id="UP000018211">
    <property type="component" value="Unassembled WGS sequence"/>
</dbReference>
<dbReference type="CDD" id="cd06849">
    <property type="entry name" value="lipoyl_domain"/>
    <property type="match status" value="1"/>
</dbReference>
<keyword evidence="4" id="KW-0012">Acyltransferase</keyword>
<evidence type="ECO:0000313" key="5">
    <source>
        <dbReference type="Proteomes" id="UP000018211"/>
    </source>
</evidence>
<feature type="domain" description="Lipoyl-binding" evidence="3">
    <location>
        <begin position="8"/>
        <end position="83"/>
    </location>
</feature>
<name>A0AAV2VVQ7_9VIBR</name>